<reference evidence="1 2" key="1">
    <citation type="submission" date="2015-04" db="EMBL/GenBank/DDBJ databases">
        <title>Draft genome of the roundworm Trichinella nativa.</title>
        <authorList>
            <person name="Mitreva M."/>
        </authorList>
    </citation>
    <scope>NUCLEOTIDE SEQUENCE [LARGE SCALE GENOMIC DNA]</scope>
    <source>
        <strain evidence="1 2">ISS45</strain>
    </source>
</reference>
<organism evidence="1 2">
    <name type="scientific">Trichinella nativa</name>
    <dbReference type="NCBI Taxonomy" id="6335"/>
    <lineage>
        <taxon>Eukaryota</taxon>
        <taxon>Metazoa</taxon>
        <taxon>Ecdysozoa</taxon>
        <taxon>Nematoda</taxon>
        <taxon>Enoplea</taxon>
        <taxon>Dorylaimia</taxon>
        <taxon>Trichinellida</taxon>
        <taxon>Trichinellidae</taxon>
        <taxon>Trichinella</taxon>
    </lineage>
</organism>
<name>A0A1Y3EVB2_9BILA</name>
<dbReference type="EMBL" id="LVZM01003869">
    <property type="protein sequence ID" value="OUC47766.1"/>
    <property type="molecule type" value="Genomic_DNA"/>
</dbReference>
<evidence type="ECO:0000313" key="2">
    <source>
        <dbReference type="Proteomes" id="UP000243006"/>
    </source>
</evidence>
<dbReference type="AlphaFoldDB" id="A0A1Y3EVB2"/>
<sequence length="33" mass="4108">MGILRCDLKITKLYLPCYFYWLLDKLPRKVTFR</sequence>
<gene>
    <name evidence="1" type="ORF">D917_06675</name>
</gene>
<comment type="caution">
    <text evidence="1">The sequence shown here is derived from an EMBL/GenBank/DDBJ whole genome shotgun (WGS) entry which is preliminary data.</text>
</comment>
<accession>A0A1Y3EVB2</accession>
<proteinExistence type="predicted"/>
<evidence type="ECO:0000313" key="1">
    <source>
        <dbReference type="EMBL" id="OUC47766.1"/>
    </source>
</evidence>
<protein>
    <submittedName>
        <fullName evidence="1">Uncharacterized protein</fullName>
    </submittedName>
</protein>
<dbReference type="Proteomes" id="UP000243006">
    <property type="component" value="Unassembled WGS sequence"/>
</dbReference>